<dbReference type="RefSeq" id="WP_258828770.1">
    <property type="nucleotide sequence ID" value="NZ_JANUHA010000010.1"/>
</dbReference>
<dbReference type="InterPro" id="IPR036038">
    <property type="entry name" value="Aminotransferase-like"/>
</dbReference>
<keyword evidence="1" id="KW-0032">Aminotransferase</keyword>
<proteinExistence type="predicted"/>
<dbReference type="Pfam" id="PF01063">
    <property type="entry name" value="Aminotran_4"/>
    <property type="match status" value="1"/>
</dbReference>
<reference evidence="1 2" key="1">
    <citation type="submission" date="2022-08" db="EMBL/GenBank/DDBJ databases">
        <title>Reclassification of Massilia species as members of the genera Telluria, Duganella, Pseudoduganella, Mokoshia gen. nov. and Zemynaea gen. nov. using orthogonal and non-orthogonal genome-based approaches.</title>
        <authorList>
            <person name="Bowman J.P."/>
        </authorList>
    </citation>
    <scope>NUCLEOTIDE SEQUENCE [LARGE SCALE GENOMIC DNA]</scope>
    <source>
        <strain evidence="1 2">JCM 31661</strain>
    </source>
</reference>
<keyword evidence="1" id="KW-0808">Transferase</keyword>
<gene>
    <name evidence="1" type="ORF">NX780_15505</name>
</gene>
<evidence type="ECO:0000313" key="2">
    <source>
        <dbReference type="Proteomes" id="UP001206572"/>
    </source>
</evidence>
<accession>A0ABT2APV0</accession>
<dbReference type="Gene3D" id="3.20.10.10">
    <property type="entry name" value="D-amino Acid Aminotransferase, subunit A, domain 2"/>
    <property type="match status" value="1"/>
</dbReference>
<dbReference type="SUPFAM" id="SSF56752">
    <property type="entry name" value="D-aminoacid aminotransferase-like PLP-dependent enzymes"/>
    <property type="match status" value="1"/>
</dbReference>
<organism evidence="1 2">
    <name type="scientific">Massilia agri</name>
    <dbReference type="NCBI Taxonomy" id="1886785"/>
    <lineage>
        <taxon>Bacteria</taxon>
        <taxon>Pseudomonadati</taxon>
        <taxon>Pseudomonadota</taxon>
        <taxon>Betaproteobacteria</taxon>
        <taxon>Burkholderiales</taxon>
        <taxon>Oxalobacteraceae</taxon>
        <taxon>Telluria group</taxon>
        <taxon>Massilia</taxon>
    </lineage>
</organism>
<dbReference type="EMBL" id="JANUHA010000010">
    <property type="protein sequence ID" value="MCS0597753.1"/>
    <property type="molecule type" value="Genomic_DNA"/>
</dbReference>
<evidence type="ECO:0000313" key="1">
    <source>
        <dbReference type="EMBL" id="MCS0597753.1"/>
    </source>
</evidence>
<keyword evidence="2" id="KW-1185">Reference proteome</keyword>
<dbReference type="InterPro" id="IPR043132">
    <property type="entry name" value="BCAT-like_C"/>
</dbReference>
<protein>
    <submittedName>
        <fullName evidence="1">Aminotransferase class IV family protein</fullName>
    </submittedName>
</protein>
<comment type="caution">
    <text evidence="1">The sequence shown here is derived from an EMBL/GenBank/DDBJ whole genome shotgun (WGS) entry which is preliminary data.</text>
</comment>
<name>A0ABT2APV0_9BURK</name>
<dbReference type="NCBIfam" id="NF006734">
    <property type="entry name" value="PRK09266.1"/>
    <property type="match status" value="1"/>
</dbReference>
<dbReference type="GO" id="GO:0008483">
    <property type="term" value="F:transaminase activity"/>
    <property type="evidence" value="ECO:0007669"/>
    <property type="project" value="UniProtKB-KW"/>
</dbReference>
<dbReference type="Proteomes" id="UP001206572">
    <property type="component" value="Unassembled WGS sequence"/>
</dbReference>
<dbReference type="InterPro" id="IPR001544">
    <property type="entry name" value="Aminotrans_IV"/>
</dbReference>
<sequence length="271" mass="29460">MSVHTTAYPTLINNQAASASELAPLAFSGFAHFTAMQIRGHKAKGMDLHLARLREASLALFGKALPDEEILASIRLALKQGPADMSLTVTLFVPDGEFTAASKGALPSVLVRSGPPHDGPAHPLRLQAVAHERHLASIKHVGEGAKTYFLHRALEQGFDDAAFVDRHGRLSEASIWNLVFWDGQAVVWPEAELLLGTTMRIVKRQLERMGIPQRRQEIRRGDLAQFSGAAVMNSWTPGVPVTAIGEHGFPVAEALKGTLNEAWQAEPYLSI</sequence>